<keyword evidence="1" id="KW-0808">Transferase</keyword>
<dbReference type="Pfam" id="PF13673">
    <property type="entry name" value="Acetyltransf_10"/>
    <property type="match status" value="1"/>
</dbReference>
<dbReference type="InterPro" id="IPR050832">
    <property type="entry name" value="Bact_Acetyltransf"/>
</dbReference>
<feature type="domain" description="N-acetyltransferase" evidence="3">
    <location>
        <begin position="10"/>
        <end position="157"/>
    </location>
</feature>
<dbReference type="PANTHER" id="PTHR43877">
    <property type="entry name" value="AMINOALKYLPHOSPHONATE N-ACETYLTRANSFERASE-RELATED-RELATED"/>
    <property type="match status" value="1"/>
</dbReference>
<dbReference type="GO" id="GO:0016747">
    <property type="term" value="F:acyltransferase activity, transferring groups other than amino-acyl groups"/>
    <property type="evidence" value="ECO:0007669"/>
    <property type="project" value="InterPro"/>
</dbReference>
<protein>
    <submittedName>
        <fullName evidence="4">Transcriptional regulator</fullName>
    </submittedName>
</protein>
<organism evidence="4 5">
    <name type="scientific">Fulvivirga imtechensis AK7</name>
    <dbReference type="NCBI Taxonomy" id="1237149"/>
    <lineage>
        <taxon>Bacteria</taxon>
        <taxon>Pseudomonadati</taxon>
        <taxon>Bacteroidota</taxon>
        <taxon>Cytophagia</taxon>
        <taxon>Cytophagales</taxon>
        <taxon>Fulvivirgaceae</taxon>
        <taxon>Fulvivirga</taxon>
    </lineage>
</organism>
<dbReference type="PATRIC" id="fig|1237149.3.peg.392"/>
<dbReference type="InterPro" id="IPR000182">
    <property type="entry name" value="GNAT_dom"/>
</dbReference>
<sequence length="304" mass="35024">MPDTKTEKRLKVQYIDNDELLKKSYAIREEVFIDEQRVAREEEYEFEEESHHFIALDGEEPCGVARWRATDEGVKLERFAVRKAYRGKGIGSLLVQSVLDHIQRHPGATNKKLYLNAQLNALPLYVKFGFRPAGERFMECGIEHQKMEKLLMELTFRVATENDIIEIIKMLSDDKLGSQRERFEEPLPECYTRAFEVISKDPHQELTVAEENGEIVGTFQLSFIQYLTYQGGIRAQIEAVRVKSSHRGKGYGHKIFEYAIDRAKEKGAHLVQLTTDKKRPDALEFYKALGFVASHEGMKLHLGA</sequence>
<dbReference type="AlphaFoldDB" id="L8JXW0"/>
<dbReference type="eggNOG" id="COG2153">
    <property type="taxonomic scope" value="Bacteria"/>
</dbReference>
<evidence type="ECO:0000313" key="5">
    <source>
        <dbReference type="Proteomes" id="UP000011135"/>
    </source>
</evidence>
<proteinExistence type="predicted"/>
<evidence type="ECO:0000259" key="3">
    <source>
        <dbReference type="PROSITE" id="PS51186"/>
    </source>
</evidence>
<dbReference type="InterPro" id="IPR016181">
    <property type="entry name" value="Acyl_CoA_acyltransferase"/>
</dbReference>
<name>L8JXW0_9BACT</name>
<dbReference type="Proteomes" id="UP000011135">
    <property type="component" value="Unassembled WGS sequence"/>
</dbReference>
<dbReference type="EMBL" id="AMZN01000004">
    <property type="protein sequence ID" value="ELR73615.1"/>
    <property type="molecule type" value="Genomic_DNA"/>
</dbReference>
<evidence type="ECO:0000313" key="4">
    <source>
        <dbReference type="EMBL" id="ELR73615.1"/>
    </source>
</evidence>
<feature type="domain" description="N-acetyltransferase" evidence="3">
    <location>
        <begin position="154"/>
        <end position="304"/>
    </location>
</feature>
<evidence type="ECO:0000256" key="1">
    <source>
        <dbReference type="ARBA" id="ARBA00022679"/>
    </source>
</evidence>
<dbReference type="SUPFAM" id="SSF55729">
    <property type="entry name" value="Acyl-CoA N-acyltransferases (Nat)"/>
    <property type="match status" value="2"/>
</dbReference>
<dbReference type="PROSITE" id="PS51186">
    <property type="entry name" value="GNAT"/>
    <property type="match status" value="2"/>
</dbReference>
<accession>L8JXW0</accession>
<keyword evidence="5" id="KW-1185">Reference proteome</keyword>
<dbReference type="OrthoDB" id="9789603at2"/>
<dbReference type="RefSeq" id="WP_009577837.1">
    <property type="nucleotide sequence ID" value="NZ_AMZN01000004.1"/>
</dbReference>
<gene>
    <name evidence="4" type="ORF">C900_02700</name>
</gene>
<dbReference type="eggNOG" id="COG0454">
    <property type="taxonomic scope" value="Bacteria"/>
</dbReference>
<dbReference type="Gene3D" id="3.40.630.30">
    <property type="match status" value="2"/>
</dbReference>
<evidence type="ECO:0000256" key="2">
    <source>
        <dbReference type="ARBA" id="ARBA00023315"/>
    </source>
</evidence>
<keyword evidence="2" id="KW-0012">Acyltransferase</keyword>
<dbReference type="CDD" id="cd04301">
    <property type="entry name" value="NAT_SF"/>
    <property type="match status" value="2"/>
</dbReference>
<reference evidence="4 5" key="1">
    <citation type="submission" date="2012-12" db="EMBL/GenBank/DDBJ databases">
        <title>Genome assembly of Fulvivirga imtechensis AK7.</title>
        <authorList>
            <person name="Nupur N."/>
            <person name="Khatri I."/>
            <person name="Kumar R."/>
            <person name="Subramanian S."/>
            <person name="Pinnaka A."/>
        </authorList>
    </citation>
    <scope>NUCLEOTIDE SEQUENCE [LARGE SCALE GENOMIC DNA]</scope>
    <source>
        <strain evidence="4 5">AK7</strain>
    </source>
</reference>
<dbReference type="STRING" id="1237149.C900_02700"/>
<dbReference type="Pfam" id="PF00583">
    <property type="entry name" value="Acetyltransf_1"/>
    <property type="match status" value="1"/>
</dbReference>
<dbReference type="PANTHER" id="PTHR43877:SF2">
    <property type="entry name" value="AMINOALKYLPHOSPHONATE N-ACETYLTRANSFERASE-RELATED"/>
    <property type="match status" value="1"/>
</dbReference>
<comment type="caution">
    <text evidence="4">The sequence shown here is derived from an EMBL/GenBank/DDBJ whole genome shotgun (WGS) entry which is preliminary data.</text>
</comment>